<name>O42213_NECMA</name>
<evidence type="ECO:0000256" key="6">
    <source>
        <dbReference type="ARBA" id="ARBA00023040"/>
    </source>
</evidence>
<evidence type="ECO:0000259" key="11">
    <source>
        <dbReference type="PROSITE" id="PS50262"/>
    </source>
</evidence>
<proteinExistence type="evidence at transcript level"/>
<sequence length="156" mass="16960">FPLRYGTIMGKGTCISLAAGTWASACTHSLVQTILASQLSYCASNQVEHFFCEVQPLLKISCSDIWVNSLLLTLAAWAFGIGSLLFTLVSYVFIISAILRIPTAEGRRKTFSTCASHITVVTLFYGTAIFMYLKPSSSQSQTQDSLISAIYSVVIP</sequence>
<dbReference type="InterPro" id="IPR017452">
    <property type="entry name" value="GPCR_Rhodpsn_7TM"/>
</dbReference>
<keyword evidence="8 12" id="KW-0675">Receptor</keyword>
<evidence type="ECO:0000256" key="8">
    <source>
        <dbReference type="ARBA" id="ARBA00023170"/>
    </source>
</evidence>
<evidence type="ECO:0000256" key="2">
    <source>
        <dbReference type="ARBA" id="ARBA00022475"/>
    </source>
</evidence>
<evidence type="ECO:0000256" key="7">
    <source>
        <dbReference type="ARBA" id="ARBA00023136"/>
    </source>
</evidence>
<dbReference type="PANTHER" id="PTHR26452">
    <property type="entry name" value="OLFACTORY RECEPTOR"/>
    <property type="match status" value="1"/>
</dbReference>
<comment type="subcellular location">
    <subcellularLocation>
        <location evidence="1">Cell membrane</location>
        <topology evidence="1">Multi-pass membrane protein</topology>
    </subcellularLocation>
</comment>
<dbReference type="GO" id="GO:0005886">
    <property type="term" value="C:plasma membrane"/>
    <property type="evidence" value="ECO:0007669"/>
    <property type="project" value="UniProtKB-SubCell"/>
</dbReference>
<keyword evidence="5 10" id="KW-1133">Transmembrane helix</keyword>
<accession>O42213</accession>
<reference evidence="12" key="1">
    <citation type="submission" date="1997-08" db="EMBL/GenBank/DDBJ databases">
        <authorList>
            <person name="Zhou Q."/>
            <person name="Hinkle G."/>
            <person name="Sogin M.L."/>
            <person name="Dionne V.E."/>
        </authorList>
    </citation>
    <scope>NUCLEOTIDE SEQUENCE</scope>
</reference>
<evidence type="ECO:0000313" key="12">
    <source>
        <dbReference type="EMBL" id="AAB81760.1"/>
    </source>
</evidence>
<keyword evidence="4" id="KW-0552">Olfaction</keyword>
<dbReference type="Pfam" id="PF13853">
    <property type="entry name" value="7tm_4"/>
    <property type="match status" value="1"/>
</dbReference>
<dbReference type="EMBL" id="AF019241">
    <property type="protein sequence ID" value="AAB81760.1"/>
    <property type="molecule type" value="mRNA"/>
</dbReference>
<keyword evidence="4" id="KW-0716">Sensory transduction</keyword>
<dbReference type="Gene3D" id="1.20.1070.10">
    <property type="entry name" value="Rhodopsin 7-helix transmembrane proteins"/>
    <property type="match status" value="1"/>
</dbReference>
<evidence type="ECO:0000256" key="9">
    <source>
        <dbReference type="ARBA" id="ARBA00023224"/>
    </source>
</evidence>
<dbReference type="GO" id="GO:0004984">
    <property type="term" value="F:olfactory receptor activity"/>
    <property type="evidence" value="ECO:0007669"/>
    <property type="project" value="InterPro"/>
</dbReference>
<feature type="domain" description="G-protein coupled receptors family 1 profile" evidence="11">
    <location>
        <begin position="1"/>
        <end position="156"/>
    </location>
</feature>
<keyword evidence="9" id="KW-0807">Transducer</keyword>
<dbReference type="AlphaFoldDB" id="O42213"/>
<dbReference type="PROSITE" id="PS50262">
    <property type="entry name" value="G_PROTEIN_RECEP_F1_2"/>
    <property type="match status" value="1"/>
</dbReference>
<evidence type="ECO:0000256" key="5">
    <source>
        <dbReference type="ARBA" id="ARBA00022989"/>
    </source>
</evidence>
<keyword evidence="7 10" id="KW-0472">Membrane</keyword>
<keyword evidence="2" id="KW-1003">Cell membrane</keyword>
<dbReference type="GO" id="GO:0004930">
    <property type="term" value="F:G protein-coupled receptor activity"/>
    <property type="evidence" value="ECO:0007669"/>
    <property type="project" value="UniProtKB-KW"/>
</dbReference>
<feature type="non-terminal residue" evidence="12">
    <location>
        <position position="1"/>
    </location>
</feature>
<feature type="non-terminal residue" evidence="12">
    <location>
        <position position="156"/>
    </location>
</feature>
<feature type="transmembrane region" description="Helical" evidence="10">
    <location>
        <begin position="74"/>
        <end position="99"/>
    </location>
</feature>
<evidence type="ECO:0000256" key="1">
    <source>
        <dbReference type="ARBA" id="ARBA00004651"/>
    </source>
</evidence>
<keyword evidence="3 10" id="KW-0812">Transmembrane</keyword>
<keyword evidence="6" id="KW-0297">G-protein coupled receptor</keyword>
<dbReference type="PRINTS" id="PR00245">
    <property type="entry name" value="OLFACTORYR"/>
</dbReference>
<feature type="transmembrane region" description="Helical" evidence="10">
    <location>
        <begin position="111"/>
        <end position="133"/>
    </location>
</feature>
<protein>
    <submittedName>
        <fullName evidence="12">Olfactory receptor protein</fullName>
    </submittedName>
</protein>
<evidence type="ECO:0000256" key="10">
    <source>
        <dbReference type="SAM" id="Phobius"/>
    </source>
</evidence>
<evidence type="ECO:0000256" key="4">
    <source>
        <dbReference type="ARBA" id="ARBA00022725"/>
    </source>
</evidence>
<evidence type="ECO:0000256" key="3">
    <source>
        <dbReference type="ARBA" id="ARBA00022692"/>
    </source>
</evidence>
<dbReference type="SUPFAM" id="SSF81321">
    <property type="entry name" value="Family A G protein-coupled receptor-like"/>
    <property type="match status" value="1"/>
</dbReference>
<organism evidence="12">
    <name type="scientific">Necturus maculosus</name>
    <name type="common">Mudpuppy</name>
    <name type="synonym">Sirena maculosa</name>
    <dbReference type="NCBI Taxonomy" id="42757"/>
    <lineage>
        <taxon>Eukaryota</taxon>
        <taxon>Metazoa</taxon>
        <taxon>Chordata</taxon>
        <taxon>Craniata</taxon>
        <taxon>Vertebrata</taxon>
        <taxon>Euteleostomi</taxon>
        <taxon>Amphibia</taxon>
        <taxon>Batrachia</taxon>
        <taxon>Caudata</taxon>
        <taxon>Salamandroidea</taxon>
        <taxon>Proteidae</taxon>
        <taxon>Necturus</taxon>
    </lineage>
</organism>
<dbReference type="InterPro" id="IPR000725">
    <property type="entry name" value="Olfact_rcpt"/>
</dbReference>
<dbReference type="InterPro" id="IPR050516">
    <property type="entry name" value="Olfactory_GPCR"/>
</dbReference>